<gene>
    <name evidence="2" type="ORF">GGQ57_004164</name>
</gene>
<sequence>MNLGVILPHTKLYGGVKRFLELGNIFIELGHSFTVYTIEGKSPDWYDFKGETKTFADLQKDEIDALFTTETKFLNELINANTKRRIFYHVRITENLRPILKQKNIEIFACSTNIYLHDKKKYSIEAFKALGGVNTANYSSKTSYTVKGRPFCIVAYGRLVERVKGTKYIIKACEKLYKKGYNIRLLLFDTAVNEKAQQLIDNFSTTVPFEFIQNHPFEKNSELFNRGDLFVAAERHAGWSNTVCEAMACGLPVIATQAGTKDLLIDNETGLLTKRYVFLFRRKIKKLIEDEALRTRLGQNAYKHVQKFDWHQLALRIQEYLMKTNDV</sequence>
<dbReference type="PANTHER" id="PTHR12526">
    <property type="entry name" value="GLYCOSYLTRANSFERASE"/>
    <property type="match status" value="1"/>
</dbReference>
<comment type="caution">
    <text evidence="2">The sequence shown here is derived from an EMBL/GenBank/DDBJ whole genome shotgun (WGS) entry which is preliminary data.</text>
</comment>
<organism evidence="2 3">
    <name type="scientific">Parabacteroides faecis</name>
    <dbReference type="NCBI Taxonomy" id="1217282"/>
    <lineage>
        <taxon>Bacteria</taxon>
        <taxon>Pseudomonadati</taxon>
        <taxon>Bacteroidota</taxon>
        <taxon>Bacteroidia</taxon>
        <taxon>Bacteroidales</taxon>
        <taxon>Tannerellaceae</taxon>
        <taxon>Parabacteroides</taxon>
    </lineage>
</organism>
<dbReference type="EMBL" id="JACHOC010000009">
    <property type="protein sequence ID" value="MBB4624236.1"/>
    <property type="molecule type" value="Genomic_DNA"/>
</dbReference>
<dbReference type="PANTHER" id="PTHR12526:SF630">
    <property type="entry name" value="GLYCOSYLTRANSFERASE"/>
    <property type="match status" value="1"/>
</dbReference>
<dbReference type="Proteomes" id="UP000533637">
    <property type="component" value="Unassembled WGS sequence"/>
</dbReference>
<keyword evidence="3" id="KW-1185">Reference proteome</keyword>
<proteinExistence type="predicted"/>
<evidence type="ECO:0000259" key="1">
    <source>
        <dbReference type="Pfam" id="PF00534"/>
    </source>
</evidence>
<dbReference type="RefSeq" id="WP_122353462.1">
    <property type="nucleotide sequence ID" value="NZ_BMPB01000014.1"/>
</dbReference>
<dbReference type="InterPro" id="IPR001296">
    <property type="entry name" value="Glyco_trans_1"/>
</dbReference>
<accession>A0ABR6KS25</accession>
<dbReference type="CDD" id="cd03801">
    <property type="entry name" value="GT4_PimA-like"/>
    <property type="match status" value="1"/>
</dbReference>
<evidence type="ECO:0000313" key="2">
    <source>
        <dbReference type="EMBL" id="MBB4624236.1"/>
    </source>
</evidence>
<evidence type="ECO:0000313" key="3">
    <source>
        <dbReference type="Proteomes" id="UP000533637"/>
    </source>
</evidence>
<protein>
    <submittedName>
        <fullName evidence="2">Glycosyltransferase involved in cell wall biosynthesis</fullName>
    </submittedName>
</protein>
<dbReference type="Gene3D" id="3.40.50.2000">
    <property type="entry name" value="Glycogen Phosphorylase B"/>
    <property type="match status" value="2"/>
</dbReference>
<feature type="domain" description="Glycosyl transferase family 1" evidence="1">
    <location>
        <begin position="146"/>
        <end position="304"/>
    </location>
</feature>
<reference evidence="2 3" key="1">
    <citation type="submission" date="2020-08" db="EMBL/GenBank/DDBJ databases">
        <title>Genomic Encyclopedia of Type Strains, Phase IV (KMG-IV): sequencing the most valuable type-strain genomes for metagenomic binning, comparative biology and taxonomic classification.</title>
        <authorList>
            <person name="Goeker M."/>
        </authorList>
    </citation>
    <scope>NUCLEOTIDE SEQUENCE [LARGE SCALE GENOMIC DNA]</scope>
    <source>
        <strain evidence="2 3">DSM 102983</strain>
    </source>
</reference>
<name>A0ABR6KS25_9BACT</name>
<dbReference type="SUPFAM" id="SSF53756">
    <property type="entry name" value="UDP-Glycosyltransferase/glycogen phosphorylase"/>
    <property type="match status" value="1"/>
</dbReference>
<dbReference type="Pfam" id="PF00534">
    <property type="entry name" value="Glycos_transf_1"/>
    <property type="match status" value="1"/>
</dbReference>